<name>A0A0B0IG77_9BACI</name>
<comment type="caution">
    <text evidence="3">The sequence shown here is derived from an EMBL/GenBank/DDBJ whole genome shotgun (WGS) entry which is preliminary data.</text>
</comment>
<dbReference type="GO" id="GO:0047617">
    <property type="term" value="F:fatty acyl-CoA hydrolase activity"/>
    <property type="evidence" value="ECO:0007669"/>
    <property type="project" value="TreeGrafter"/>
</dbReference>
<proteinExistence type="inferred from homology"/>
<evidence type="ECO:0000313" key="3">
    <source>
        <dbReference type="EMBL" id="KHF41603.1"/>
    </source>
</evidence>
<dbReference type="EMBL" id="JRJU01000002">
    <property type="protein sequence ID" value="KHF41603.1"/>
    <property type="molecule type" value="Genomic_DNA"/>
</dbReference>
<dbReference type="InterPro" id="IPR029069">
    <property type="entry name" value="HotDog_dom_sf"/>
</dbReference>
<comment type="similarity">
    <text evidence="1">Belongs to the 4-hydroxybenzoyl-CoA thioesterase family.</text>
</comment>
<dbReference type="STRING" id="333138.LQ50_02550"/>
<evidence type="ECO:0008006" key="5">
    <source>
        <dbReference type="Google" id="ProtNLM"/>
    </source>
</evidence>
<sequence length="137" mass="15578">MNYHFLVKWGDTDAAGIVYSPNYYKWMDEATHHFFASMGSPLSVLTTVDKIGIPVLESNMQFKKALYFEESVEVSSSIEMVKDKVFTIKHTFYKSGEQVAIGQETRALASMAEEKLRAISIPESIREVLLKYQAVKN</sequence>
<dbReference type="eggNOG" id="COG0824">
    <property type="taxonomic scope" value="Bacteria"/>
</dbReference>
<dbReference type="Pfam" id="PF13279">
    <property type="entry name" value="4HBT_2"/>
    <property type="match status" value="1"/>
</dbReference>
<keyword evidence="2" id="KW-0378">Hydrolase</keyword>
<reference evidence="3 4" key="1">
    <citation type="submission" date="2014-09" db="EMBL/GenBank/DDBJ databases">
        <title>Genome sequencing and annotation of Bacillus Okhensis strain Kh10-101T.</title>
        <authorList>
            <person name="Prakash J.S."/>
        </authorList>
    </citation>
    <scope>NUCLEOTIDE SEQUENCE [LARGE SCALE GENOMIC DNA]</scope>
    <source>
        <strain evidence="4">Kh10-101T</strain>
    </source>
</reference>
<dbReference type="PANTHER" id="PTHR31793">
    <property type="entry name" value="4-HYDROXYBENZOYL-COA THIOESTERASE FAMILY MEMBER"/>
    <property type="match status" value="1"/>
</dbReference>
<evidence type="ECO:0000256" key="1">
    <source>
        <dbReference type="ARBA" id="ARBA00005953"/>
    </source>
</evidence>
<dbReference type="CDD" id="cd00586">
    <property type="entry name" value="4HBT"/>
    <property type="match status" value="1"/>
</dbReference>
<organism evidence="3 4">
    <name type="scientific">Halalkalibacter okhensis</name>
    <dbReference type="NCBI Taxonomy" id="333138"/>
    <lineage>
        <taxon>Bacteria</taxon>
        <taxon>Bacillati</taxon>
        <taxon>Bacillota</taxon>
        <taxon>Bacilli</taxon>
        <taxon>Bacillales</taxon>
        <taxon>Bacillaceae</taxon>
        <taxon>Halalkalibacter</taxon>
    </lineage>
</organism>
<protein>
    <recommendedName>
        <fullName evidence="5">4-hydroxybenzoyl-CoA thioesterase</fullName>
    </recommendedName>
</protein>
<dbReference type="PANTHER" id="PTHR31793:SF27">
    <property type="entry name" value="NOVEL THIOESTERASE SUPERFAMILY DOMAIN AND SAPOSIN A-TYPE DOMAIN CONTAINING PROTEIN (0610012H03RIK)"/>
    <property type="match status" value="1"/>
</dbReference>
<keyword evidence="4" id="KW-1185">Reference proteome</keyword>
<dbReference type="AlphaFoldDB" id="A0A0B0IG77"/>
<gene>
    <name evidence="3" type="ORF">LQ50_02550</name>
</gene>
<dbReference type="SUPFAM" id="SSF54637">
    <property type="entry name" value="Thioesterase/thiol ester dehydrase-isomerase"/>
    <property type="match status" value="1"/>
</dbReference>
<dbReference type="InterPro" id="IPR050563">
    <property type="entry name" value="4-hydroxybenzoyl-CoA_TE"/>
</dbReference>
<evidence type="ECO:0000256" key="2">
    <source>
        <dbReference type="ARBA" id="ARBA00022801"/>
    </source>
</evidence>
<evidence type="ECO:0000313" key="4">
    <source>
        <dbReference type="Proteomes" id="UP000030832"/>
    </source>
</evidence>
<dbReference type="Gene3D" id="3.10.129.10">
    <property type="entry name" value="Hotdog Thioesterase"/>
    <property type="match status" value="1"/>
</dbReference>
<accession>A0A0B0IG77</accession>
<dbReference type="Proteomes" id="UP000030832">
    <property type="component" value="Unassembled WGS sequence"/>
</dbReference>